<dbReference type="GO" id="GO:0071897">
    <property type="term" value="P:DNA biosynthetic process"/>
    <property type="evidence" value="ECO:0007669"/>
    <property type="project" value="UniProtKB-ARBA"/>
</dbReference>
<accession>A0A151JRT3</accession>
<dbReference type="GO" id="GO:0003676">
    <property type="term" value="F:nucleic acid binding"/>
    <property type="evidence" value="ECO:0007669"/>
    <property type="project" value="InterPro"/>
</dbReference>
<gene>
    <name evidence="1" type="ORF">ALC57_00460</name>
</gene>
<dbReference type="PANTHER" id="PTHR31511">
    <property type="entry name" value="PROTEIN CBG23764"/>
    <property type="match status" value="1"/>
</dbReference>
<evidence type="ECO:0000313" key="2">
    <source>
        <dbReference type="Proteomes" id="UP000078492"/>
    </source>
</evidence>
<protein>
    <recommendedName>
        <fullName evidence="3">DNA-directed DNA polymerase</fullName>
    </recommendedName>
</protein>
<name>A0A151JRT3_9HYME</name>
<evidence type="ECO:0008006" key="3">
    <source>
        <dbReference type="Google" id="ProtNLM"/>
    </source>
</evidence>
<dbReference type="InterPro" id="IPR036397">
    <property type="entry name" value="RNaseH_sf"/>
</dbReference>
<dbReference type="PANTHER" id="PTHR31511:SF12">
    <property type="entry name" value="RHO TERMINATION FACTOR N-TERMINAL DOMAIN-CONTAINING PROTEIN"/>
    <property type="match status" value="1"/>
</dbReference>
<dbReference type="EMBL" id="KQ978567">
    <property type="protein sequence ID" value="KYN30083.1"/>
    <property type="molecule type" value="Genomic_DNA"/>
</dbReference>
<dbReference type="STRING" id="471704.A0A151JRT3"/>
<dbReference type="SUPFAM" id="SSF56672">
    <property type="entry name" value="DNA/RNA polymerases"/>
    <property type="match status" value="1"/>
</dbReference>
<dbReference type="Gene3D" id="3.90.1600.10">
    <property type="entry name" value="Palm domain of DNA polymerase"/>
    <property type="match status" value="1"/>
</dbReference>
<dbReference type="InterPro" id="IPR012337">
    <property type="entry name" value="RNaseH-like_sf"/>
</dbReference>
<proteinExistence type="predicted"/>
<reference evidence="1 2" key="1">
    <citation type="submission" date="2015-09" db="EMBL/GenBank/DDBJ databases">
        <title>Trachymyrmex cornetzi WGS genome.</title>
        <authorList>
            <person name="Nygaard S."/>
            <person name="Hu H."/>
            <person name="Boomsma J."/>
            <person name="Zhang G."/>
        </authorList>
    </citation>
    <scope>NUCLEOTIDE SEQUENCE [LARGE SCALE GENOMIC DNA]</scope>
    <source>
        <strain evidence="1">Tcor2-1</strain>
        <tissue evidence="1">Whole body</tissue>
    </source>
</reference>
<dbReference type="AlphaFoldDB" id="A0A151JRT3"/>
<organism evidence="1 2">
    <name type="scientific">Trachymyrmex cornetzi</name>
    <dbReference type="NCBI Taxonomy" id="471704"/>
    <lineage>
        <taxon>Eukaryota</taxon>
        <taxon>Metazoa</taxon>
        <taxon>Ecdysozoa</taxon>
        <taxon>Arthropoda</taxon>
        <taxon>Hexapoda</taxon>
        <taxon>Insecta</taxon>
        <taxon>Pterygota</taxon>
        <taxon>Neoptera</taxon>
        <taxon>Endopterygota</taxon>
        <taxon>Hymenoptera</taxon>
        <taxon>Apocrita</taxon>
        <taxon>Aculeata</taxon>
        <taxon>Formicoidea</taxon>
        <taxon>Formicidae</taxon>
        <taxon>Myrmicinae</taxon>
        <taxon>Trachymyrmex</taxon>
    </lineage>
</organism>
<dbReference type="GO" id="GO:0042575">
    <property type="term" value="C:DNA polymerase complex"/>
    <property type="evidence" value="ECO:0007669"/>
    <property type="project" value="UniProtKB-ARBA"/>
</dbReference>
<dbReference type="Proteomes" id="UP000078492">
    <property type="component" value="Unassembled WGS sequence"/>
</dbReference>
<evidence type="ECO:0000313" key="1">
    <source>
        <dbReference type="EMBL" id="KYN30083.1"/>
    </source>
</evidence>
<dbReference type="SUPFAM" id="SSF53098">
    <property type="entry name" value="Ribonuclease H-like"/>
    <property type="match status" value="1"/>
</dbReference>
<keyword evidence="2" id="KW-1185">Reference proteome</keyword>
<sequence length="582" mass="68409">MARDRRRVRKSYSDRRGDKLDHIEPRQFLEDAGNVVLERVRDVERHDNVKVNTAFNGEFATKDKRANKSIITKNSEIYRAFIILARAKNCRRAKWKINNCAIRPPCVDDKWLEFSNHCNQERMSFIVYRGSAHSNCNLNYKNLFYIPVVFHNLSRYDAQFIIKEIATAYDGHVDLLPITKEKYISFTKHVDSTKDKNEKNFHKNCVKLRFIDSFKFLSISLDKLVSYLDKDKLKIVRSEFCKLSAKDFDLLTRKVVFLYEYVNCVEKLQDTLLPPRKLFFSSLTGDTMDRRPNVSAVAPDSSTGYILKVDLEYLQHRDYIELNTQFRTRAKNDFEKNLYKLMNNAVFGKTMENVHNHVDVKLLTKWDGRYGAEAMIAKLNFHSRSVFAENLIAVELRKLEVKFDKLIYVSMCILHISKVCLYEFQYEYISPMFQDKYKIMYTDTDSLIYRIECDDAYETMKRDITRFETSDYPADNAYGMPLANKKVLGLMKDENNSVLMTELVGLRVKMYAVRVDGKKDTKKAKGVKSNVVARTITFDDYTRYLNEEIEMTRRQSCIRCKLHEVYTISESKIALSPYDDKR</sequence>
<dbReference type="InterPro" id="IPR023211">
    <property type="entry name" value="DNA_pol_palm_dom_sf"/>
</dbReference>
<dbReference type="Gene3D" id="3.30.420.10">
    <property type="entry name" value="Ribonuclease H-like superfamily/Ribonuclease H"/>
    <property type="match status" value="1"/>
</dbReference>
<dbReference type="InterPro" id="IPR043502">
    <property type="entry name" value="DNA/RNA_pol_sf"/>
</dbReference>